<protein>
    <submittedName>
        <fullName evidence="1">Uncharacterized protein</fullName>
    </submittedName>
</protein>
<evidence type="ECO:0000313" key="1">
    <source>
        <dbReference type="EMBL" id="SEN92611.1"/>
    </source>
</evidence>
<gene>
    <name evidence="1" type="ORF">SAMN05216404_108155</name>
</gene>
<dbReference type="AlphaFoldDB" id="A0A1H8KIU5"/>
<accession>A0A1H8KIU5</accession>
<sequence length="127" mass="14289">MRAFGFALVVALELAGLFNPPHSGPSSDPRRCERLQAATARFLHRLDGSGVRHQRLERQGFLAGHAGQHDAEGVRYGQTHRRQHGARLFLDVLVDPGTDYNIRGTLSAARFASTLSSSRHHRRKWRR</sequence>
<dbReference type="EMBL" id="FOCT01000008">
    <property type="protein sequence ID" value="SEN92611.1"/>
    <property type="molecule type" value="Genomic_DNA"/>
</dbReference>
<organism evidence="1 2">
    <name type="scientific">Nitrosospira multiformis</name>
    <dbReference type="NCBI Taxonomy" id="1231"/>
    <lineage>
        <taxon>Bacteria</taxon>
        <taxon>Pseudomonadati</taxon>
        <taxon>Pseudomonadota</taxon>
        <taxon>Betaproteobacteria</taxon>
        <taxon>Nitrosomonadales</taxon>
        <taxon>Nitrosomonadaceae</taxon>
        <taxon>Nitrosospira</taxon>
    </lineage>
</organism>
<proteinExistence type="predicted"/>
<reference evidence="1 2" key="1">
    <citation type="submission" date="2016-10" db="EMBL/GenBank/DDBJ databases">
        <authorList>
            <person name="de Groot N.N."/>
        </authorList>
    </citation>
    <scope>NUCLEOTIDE SEQUENCE [LARGE SCALE GENOMIC DNA]</scope>
    <source>
        <strain evidence="1 2">Nl18</strain>
    </source>
</reference>
<evidence type="ECO:0000313" key="2">
    <source>
        <dbReference type="Proteomes" id="UP000183898"/>
    </source>
</evidence>
<name>A0A1H8KIU5_9PROT</name>
<dbReference type="Proteomes" id="UP000183898">
    <property type="component" value="Unassembled WGS sequence"/>
</dbReference>